<name>A0AA42LVV0_9BURK</name>
<evidence type="ECO:0000313" key="1">
    <source>
        <dbReference type="EMBL" id="MDH0740355.1"/>
    </source>
</evidence>
<evidence type="ECO:0000313" key="2">
    <source>
        <dbReference type="EMBL" id="MDH0740371.1"/>
    </source>
</evidence>
<dbReference type="Gene3D" id="3.30.1690.10">
    <property type="entry name" value="TcpA-like pilin"/>
    <property type="match status" value="1"/>
</dbReference>
<dbReference type="InterPro" id="IPR045584">
    <property type="entry name" value="Pilin-like"/>
</dbReference>
<evidence type="ECO:0000313" key="3">
    <source>
        <dbReference type="Proteomes" id="UP001161094"/>
    </source>
</evidence>
<protein>
    <submittedName>
        <fullName evidence="1">Prepilin-type cleavage/methylation domain-containing protein</fullName>
    </submittedName>
</protein>
<dbReference type="Proteomes" id="UP001161094">
    <property type="component" value="Unassembled WGS sequence"/>
</dbReference>
<dbReference type="EMBL" id="JAOCDZ010000046">
    <property type="protein sequence ID" value="MDH0740355.1"/>
    <property type="molecule type" value="Genomic_DNA"/>
</dbReference>
<accession>A0AA42LVV0</accession>
<comment type="caution">
    <text evidence="1">The sequence shown here is derived from an EMBL/GenBank/DDBJ whole genome shotgun (WGS) entry which is preliminary data.</text>
</comment>
<proteinExistence type="predicted"/>
<sequence>SALSLTVTNVNHRACPVLASIMNGVSEMISVNGTVAKTLGANNESGSFNAVTAQDLCVNGDNNTFVFATR</sequence>
<dbReference type="SUPFAM" id="SSF54523">
    <property type="entry name" value="Pili subunits"/>
    <property type="match status" value="1"/>
</dbReference>
<dbReference type="AlphaFoldDB" id="A0AA42LVV0"/>
<dbReference type="EMBL" id="JAOCDZ010000047">
    <property type="protein sequence ID" value="MDH0740371.1"/>
    <property type="molecule type" value="Genomic_DNA"/>
</dbReference>
<gene>
    <name evidence="1" type="ORF">N5D93_31470</name>
    <name evidence="2" type="ORF">N5D93_31550</name>
</gene>
<organism evidence="1 3">
    <name type="scientific">Achromobacter spanius</name>
    <dbReference type="NCBI Taxonomy" id="217203"/>
    <lineage>
        <taxon>Bacteria</taxon>
        <taxon>Pseudomonadati</taxon>
        <taxon>Pseudomonadota</taxon>
        <taxon>Betaproteobacteria</taxon>
        <taxon>Burkholderiales</taxon>
        <taxon>Alcaligenaceae</taxon>
        <taxon>Achromobacter</taxon>
    </lineage>
</organism>
<reference evidence="1" key="1">
    <citation type="submission" date="2022-09" db="EMBL/GenBank/DDBJ databases">
        <title>Intensive care unit water sources are persistently colonized with multi-drug resistant bacteria and are the site of extensive horizontal gene transfer of antibiotic resistance genes.</title>
        <authorList>
            <person name="Diorio-Toth L."/>
        </authorList>
    </citation>
    <scope>NUCLEOTIDE SEQUENCE</scope>
    <source>
        <strain evidence="1">GD03843</strain>
    </source>
</reference>
<feature type="non-terminal residue" evidence="1">
    <location>
        <position position="1"/>
    </location>
</feature>